<dbReference type="EMBL" id="JBHTCK010000001">
    <property type="protein sequence ID" value="MFC7349543.1"/>
    <property type="molecule type" value="Genomic_DNA"/>
</dbReference>
<reference evidence="3" key="1">
    <citation type="journal article" date="2019" name="Int. J. Syst. Evol. Microbiol.">
        <title>The Global Catalogue of Microorganisms (GCM) 10K type strain sequencing project: providing services to taxonomists for standard genome sequencing and annotation.</title>
        <authorList>
            <consortium name="The Broad Institute Genomics Platform"/>
            <consortium name="The Broad Institute Genome Sequencing Center for Infectious Disease"/>
            <person name="Wu L."/>
            <person name="Ma J."/>
        </authorList>
    </citation>
    <scope>NUCLEOTIDE SEQUENCE [LARGE SCALE GENOMIC DNA]</scope>
    <source>
        <strain evidence="3">ICMP 19430</strain>
    </source>
</reference>
<protein>
    <recommendedName>
        <fullName evidence="4">Tetratricopeptide repeat protein</fullName>
    </recommendedName>
</protein>
<dbReference type="RefSeq" id="WP_249625663.1">
    <property type="nucleotide sequence ID" value="NZ_JBHTCK010000001.1"/>
</dbReference>
<dbReference type="Gene3D" id="1.25.40.10">
    <property type="entry name" value="Tetratricopeptide repeat domain"/>
    <property type="match status" value="1"/>
</dbReference>
<keyword evidence="3" id="KW-1185">Reference proteome</keyword>
<evidence type="ECO:0000313" key="3">
    <source>
        <dbReference type="Proteomes" id="UP001596509"/>
    </source>
</evidence>
<sequence>MNQWGKVDQDDIVRARNVLLASGRRTLREEVDAYRVLAQVSPAAYLPLLARKLQHLGYAGSGTWHPSSLELCEEAVEAARRIDPAEPVRADVLYQALRSCQRELYRRGRRTEGLALRAEMLAISRAQAERSGEPVAKGLSEWAAGLSEEGRYAEAADAMDELVAALLPEGRSDGALAWSLMQWIAALHDAGRSGEARAAFERFVAMEAAEAARRSGPVVCHLHALIGYARMLDLHGRDDQAARVRRDALAVLTELTERAASGERVSWGGYEASFWAVLLTVSGTEGVGSWSDGPRTPSGTNPTEWSPDARQRYFDSRDALRREVDALAGRTAEDPAARLAQLVRVQSVLTVRSAVYWENRTHLFAEQVRPLFDEGVTQARQLPRYDPAEGPRTLARTLIERSAFRTAARELGPALDDFREALSHLGEAG</sequence>
<accession>A0ABW2M7M8</accession>
<organism evidence="2 3">
    <name type="scientific">Streptomyces caviscabies</name>
    <dbReference type="NCBI Taxonomy" id="90079"/>
    <lineage>
        <taxon>Bacteria</taxon>
        <taxon>Bacillati</taxon>
        <taxon>Actinomycetota</taxon>
        <taxon>Actinomycetes</taxon>
        <taxon>Kitasatosporales</taxon>
        <taxon>Streptomycetaceae</taxon>
        <taxon>Streptomyces</taxon>
    </lineage>
</organism>
<dbReference type="InterPro" id="IPR011990">
    <property type="entry name" value="TPR-like_helical_dom_sf"/>
</dbReference>
<comment type="caution">
    <text evidence="2">The sequence shown here is derived from an EMBL/GenBank/DDBJ whole genome shotgun (WGS) entry which is preliminary data.</text>
</comment>
<evidence type="ECO:0000256" key="1">
    <source>
        <dbReference type="SAM" id="MobiDB-lite"/>
    </source>
</evidence>
<feature type="region of interest" description="Disordered" evidence="1">
    <location>
        <begin position="286"/>
        <end position="306"/>
    </location>
</feature>
<gene>
    <name evidence="2" type="ORF">ACFQW9_02730</name>
</gene>
<name>A0ABW2M7M8_9ACTN</name>
<dbReference type="Proteomes" id="UP001596509">
    <property type="component" value="Unassembled WGS sequence"/>
</dbReference>
<evidence type="ECO:0000313" key="2">
    <source>
        <dbReference type="EMBL" id="MFC7349543.1"/>
    </source>
</evidence>
<proteinExistence type="predicted"/>
<evidence type="ECO:0008006" key="4">
    <source>
        <dbReference type="Google" id="ProtNLM"/>
    </source>
</evidence>